<comment type="caution">
    <text evidence="1">The sequence shown here is derived from an EMBL/GenBank/DDBJ whole genome shotgun (WGS) entry which is preliminary data.</text>
</comment>
<protein>
    <submittedName>
        <fullName evidence="1">Uncharacterized protein</fullName>
    </submittedName>
</protein>
<organism evidence="1 2">
    <name type="scientific">Paramarasmius palmivorus</name>
    <dbReference type="NCBI Taxonomy" id="297713"/>
    <lineage>
        <taxon>Eukaryota</taxon>
        <taxon>Fungi</taxon>
        <taxon>Dikarya</taxon>
        <taxon>Basidiomycota</taxon>
        <taxon>Agaricomycotina</taxon>
        <taxon>Agaricomycetes</taxon>
        <taxon>Agaricomycetidae</taxon>
        <taxon>Agaricales</taxon>
        <taxon>Marasmiineae</taxon>
        <taxon>Marasmiaceae</taxon>
        <taxon>Paramarasmius</taxon>
    </lineage>
</organism>
<sequence>MSYLEMSLLSSEVSCLDLLRQVIQDALSNAPRWHVSAQMAHETTASLPPKRYLAIIAGDLANYWPGKFQTMQSVLRSHSFESIWDFLDAFFAHCHEINALIIIVEKVLKPWAWKISPTDSKRLFGLPSSLYRQYIFEDQVIWMKLVQAVLTWTRQEWETVTRHPQCHIIACIMLLALQSDCYAQIEEAYFQEIKMHIHNEWLKPETPVYMSSPHQFLNLAVNSSRKEYLRNKNILPLDQLPVLERLISSIWAESEAEQQYRDVVTCLEQELERTLAYSDPPTTIQPWSQQAHTDATHILLVGDAFSVYHMLWRVFTRLTRGMRECVDTLMDVEDGWVWVKKLEEGLRWFECAEKAVRLLFVPSADTLIIQDTQSTYNLREAAHRALKDVVITPYLEDVKHTIQVWFAHEHEDSSPRFVIVTFTTLPSGFLSFHVRHIMLHPQRNDIGRIFSWYKTLGYHEQIIEWYITVVSNGYFEGRWIRPSPKHWRNADDLSLSFLDEVDSEVALHWGILDEKDRASLRQRLLRAGLLGQYSYCADIVLNGRG</sequence>
<keyword evidence="2" id="KW-1185">Reference proteome</keyword>
<gene>
    <name evidence="1" type="ORF">VNI00_017117</name>
</gene>
<dbReference type="EMBL" id="JAYKXP010000156">
    <property type="protein sequence ID" value="KAK7021968.1"/>
    <property type="molecule type" value="Genomic_DNA"/>
</dbReference>
<dbReference type="Proteomes" id="UP001383192">
    <property type="component" value="Unassembled WGS sequence"/>
</dbReference>
<name>A0AAW0B8N6_9AGAR</name>
<evidence type="ECO:0000313" key="1">
    <source>
        <dbReference type="EMBL" id="KAK7021968.1"/>
    </source>
</evidence>
<dbReference type="AlphaFoldDB" id="A0AAW0B8N6"/>
<accession>A0AAW0B8N6</accession>
<reference evidence="1 2" key="1">
    <citation type="submission" date="2024-01" db="EMBL/GenBank/DDBJ databases">
        <title>A draft genome for a cacao thread blight-causing isolate of Paramarasmius palmivorus.</title>
        <authorList>
            <person name="Baruah I.K."/>
            <person name="Bukari Y."/>
            <person name="Amoako-Attah I."/>
            <person name="Meinhardt L.W."/>
            <person name="Bailey B.A."/>
            <person name="Cohen S.P."/>
        </authorList>
    </citation>
    <scope>NUCLEOTIDE SEQUENCE [LARGE SCALE GENOMIC DNA]</scope>
    <source>
        <strain evidence="1 2">GH-12</strain>
    </source>
</reference>
<proteinExistence type="predicted"/>
<evidence type="ECO:0000313" key="2">
    <source>
        <dbReference type="Proteomes" id="UP001383192"/>
    </source>
</evidence>